<dbReference type="Proteomes" id="UP001146067">
    <property type="component" value="Unassembled WGS sequence"/>
</dbReference>
<dbReference type="RefSeq" id="WP_270112551.1">
    <property type="nucleotide sequence ID" value="NZ_JAPZVP010000024.1"/>
</dbReference>
<dbReference type="PANTHER" id="PTHR30146:SF67">
    <property type="entry name" value="HTH-TYPE TRANSCRIPTIONAL REGULATOR ASCG"/>
    <property type="match status" value="1"/>
</dbReference>
<sequence length="130" mass="13774">MAVRHLVSTGRTLIACILGPRREEAARIKTAAAREVLAEHGLRLAAEPLHGLWTEHWGRQAATQLVHAGIAFDGLMCGNDTIARGAVSALAALGVSVPDDVGVVGFDNWTVMAEADEPQLTSVDLKLQEA</sequence>
<dbReference type="GO" id="GO:0003700">
    <property type="term" value="F:DNA-binding transcription factor activity"/>
    <property type="evidence" value="ECO:0007669"/>
    <property type="project" value="TreeGrafter"/>
</dbReference>
<evidence type="ECO:0000256" key="2">
    <source>
        <dbReference type="ARBA" id="ARBA00023125"/>
    </source>
</evidence>
<dbReference type="GO" id="GO:0000976">
    <property type="term" value="F:transcription cis-regulatory region binding"/>
    <property type="evidence" value="ECO:0007669"/>
    <property type="project" value="TreeGrafter"/>
</dbReference>
<evidence type="ECO:0000313" key="6">
    <source>
        <dbReference type="Proteomes" id="UP001146067"/>
    </source>
</evidence>
<dbReference type="Pfam" id="PF13377">
    <property type="entry name" value="Peripla_BP_3"/>
    <property type="match status" value="1"/>
</dbReference>
<evidence type="ECO:0000259" key="4">
    <source>
        <dbReference type="Pfam" id="PF13377"/>
    </source>
</evidence>
<evidence type="ECO:0000256" key="1">
    <source>
        <dbReference type="ARBA" id="ARBA00023015"/>
    </source>
</evidence>
<keyword evidence="1" id="KW-0805">Transcription regulation</keyword>
<dbReference type="SUPFAM" id="SSF53822">
    <property type="entry name" value="Periplasmic binding protein-like I"/>
    <property type="match status" value="1"/>
</dbReference>
<dbReference type="InterPro" id="IPR028082">
    <property type="entry name" value="Peripla_BP_I"/>
</dbReference>
<proteinExistence type="predicted"/>
<reference evidence="5" key="1">
    <citation type="submission" date="2022-12" db="EMBL/GenBank/DDBJ databases">
        <title>Gycomyces niveus sp.nov.,a novel actinomycete isolated from soil in Shouguan.</title>
        <authorList>
            <person name="Yang X."/>
        </authorList>
    </citation>
    <scope>NUCLEOTIDE SEQUENCE</scope>
    <source>
        <strain evidence="5">NEAU-A15</strain>
    </source>
</reference>
<name>A0A9X3SSE4_9ACTN</name>
<keyword evidence="3" id="KW-0804">Transcription</keyword>
<keyword evidence="6" id="KW-1185">Reference proteome</keyword>
<accession>A0A9X3SSE4</accession>
<evidence type="ECO:0000256" key="3">
    <source>
        <dbReference type="ARBA" id="ARBA00023163"/>
    </source>
</evidence>
<organism evidence="5 6">
    <name type="scientific">Glycomyces luteolus</name>
    <dbReference type="NCBI Taxonomy" id="2670330"/>
    <lineage>
        <taxon>Bacteria</taxon>
        <taxon>Bacillati</taxon>
        <taxon>Actinomycetota</taxon>
        <taxon>Actinomycetes</taxon>
        <taxon>Glycomycetales</taxon>
        <taxon>Glycomycetaceae</taxon>
        <taxon>Glycomyces</taxon>
    </lineage>
</organism>
<dbReference type="InterPro" id="IPR046335">
    <property type="entry name" value="LacI/GalR-like_sensor"/>
</dbReference>
<evidence type="ECO:0000313" key="5">
    <source>
        <dbReference type="EMBL" id="MDA1362471.1"/>
    </source>
</evidence>
<feature type="domain" description="Transcriptional regulator LacI/GalR-like sensor" evidence="4">
    <location>
        <begin position="3"/>
        <end position="128"/>
    </location>
</feature>
<comment type="caution">
    <text evidence="5">The sequence shown here is derived from an EMBL/GenBank/DDBJ whole genome shotgun (WGS) entry which is preliminary data.</text>
</comment>
<dbReference type="AlphaFoldDB" id="A0A9X3SSE4"/>
<dbReference type="EMBL" id="JAPZVP010000024">
    <property type="protein sequence ID" value="MDA1362471.1"/>
    <property type="molecule type" value="Genomic_DNA"/>
</dbReference>
<keyword evidence="2" id="KW-0238">DNA-binding</keyword>
<dbReference type="PANTHER" id="PTHR30146">
    <property type="entry name" value="LACI-RELATED TRANSCRIPTIONAL REPRESSOR"/>
    <property type="match status" value="1"/>
</dbReference>
<dbReference type="Gene3D" id="3.40.50.2300">
    <property type="match status" value="1"/>
</dbReference>
<protein>
    <submittedName>
        <fullName evidence="5">Substrate-binding domain-containing protein</fullName>
    </submittedName>
</protein>
<gene>
    <name evidence="5" type="ORF">O1R50_22810</name>
</gene>